<feature type="binding site" evidence="5">
    <location>
        <position position="232"/>
    </location>
    <ligand>
        <name>substrate</name>
    </ligand>
</feature>
<comment type="similarity">
    <text evidence="5">Belongs to the AB hydrolase superfamily. Carboxylesterase BioH family.</text>
</comment>
<evidence type="ECO:0000256" key="1">
    <source>
        <dbReference type="ARBA" id="ARBA00022487"/>
    </source>
</evidence>
<dbReference type="Pfam" id="PF00561">
    <property type="entry name" value="Abhydrolase_1"/>
    <property type="match status" value="1"/>
</dbReference>
<dbReference type="InterPro" id="IPR029058">
    <property type="entry name" value="AB_hydrolase_fold"/>
</dbReference>
<evidence type="ECO:0000313" key="7">
    <source>
        <dbReference type="EMBL" id="MBZ4187043.1"/>
    </source>
</evidence>
<dbReference type="PANTHER" id="PTHR43194:SF5">
    <property type="entry name" value="PIMELOYL-[ACYL-CARRIER PROTEIN] METHYL ESTER ESTERASE"/>
    <property type="match status" value="1"/>
</dbReference>
<feature type="active site" evidence="5">
    <location>
        <position position="232"/>
    </location>
</feature>
<comment type="function">
    <text evidence="5">The physiological role of BioH is to remove the methyl group introduced by BioC when the pimeloyl moiety is complete. It allows to synthesize pimeloyl-ACP via the fatty acid synthetic pathway through the hydrolysis of the ester bonds of pimeloyl-ACP esters.</text>
</comment>
<dbReference type="NCBIfam" id="TIGR01738">
    <property type="entry name" value="bioH"/>
    <property type="match status" value="1"/>
</dbReference>
<keyword evidence="1 5" id="KW-0719">Serine esterase</keyword>
<name>A0ABS7TGT3_9GAMM</name>
<evidence type="ECO:0000313" key="8">
    <source>
        <dbReference type="Proteomes" id="UP001430290"/>
    </source>
</evidence>
<comment type="caution">
    <text evidence="7">The sequence shown here is derived from an EMBL/GenBank/DDBJ whole genome shotgun (WGS) entry which is preliminary data.</text>
</comment>
<keyword evidence="2 5" id="KW-0963">Cytoplasm</keyword>
<dbReference type="EC" id="3.1.1.85" evidence="5"/>
<dbReference type="SUPFAM" id="SSF53474">
    <property type="entry name" value="alpha/beta-Hydrolases"/>
    <property type="match status" value="1"/>
</dbReference>
<dbReference type="RefSeq" id="WP_223629736.1">
    <property type="nucleotide sequence ID" value="NZ_JAIQDJ010000010.1"/>
</dbReference>
<dbReference type="InterPro" id="IPR000073">
    <property type="entry name" value="AB_hydrolase_1"/>
</dbReference>
<keyword evidence="4 5" id="KW-0378">Hydrolase</keyword>
<feature type="active site" evidence="5">
    <location>
        <position position="204"/>
    </location>
</feature>
<keyword evidence="8" id="KW-1185">Reference proteome</keyword>
<feature type="binding site" evidence="5">
    <location>
        <begin position="78"/>
        <end position="79"/>
    </location>
    <ligand>
        <name>substrate</name>
    </ligand>
</feature>
<gene>
    <name evidence="5 7" type="primary">bioH</name>
    <name evidence="7" type="ORF">K7B09_12000</name>
</gene>
<dbReference type="Proteomes" id="UP001430290">
    <property type="component" value="Unassembled WGS sequence"/>
</dbReference>
<dbReference type="PANTHER" id="PTHR43194">
    <property type="entry name" value="HYDROLASE ALPHA/BETA FOLD FAMILY"/>
    <property type="match status" value="1"/>
</dbReference>
<evidence type="ECO:0000259" key="6">
    <source>
        <dbReference type="Pfam" id="PF00561"/>
    </source>
</evidence>
<feature type="active site" description="Nucleophile" evidence="5">
    <location>
        <position position="78"/>
    </location>
</feature>
<comment type="catalytic activity">
    <reaction evidence="5">
        <text>6-carboxyhexanoyl-[ACP] methyl ester + H2O = 6-carboxyhexanoyl-[ACP] + methanol + H(+)</text>
        <dbReference type="Rhea" id="RHEA:42700"/>
        <dbReference type="Rhea" id="RHEA-COMP:9955"/>
        <dbReference type="Rhea" id="RHEA-COMP:10186"/>
        <dbReference type="ChEBI" id="CHEBI:15377"/>
        <dbReference type="ChEBI" id="CHEBI:15378"/>
        <dbReference type="ChEBI" id="CHEBI:17790"/>
        <dbReference type="ChEBI" id="CHEBI:78846"/>
        <dbReference type="ChEBI" id="CHEBI:82735"/>
        <dbReference type="EC" id="3.1.1.85"/>
    </reaction>
</comment>
<sequence>MSVDITGHGPPLILLHGWAMHGGIFAPLVQALREHHTLHVVDLPGHGHSRDCGVPLQLDACVQAVLAVVPAAPWCGWSLGGLLALHAAATQPARVPALAMLCATPKFVLSDTWPHGMARDVFTGFEAGLRSDWRATIDRFIALEAFGSDHMREELKLLRDAVLTRGEPSPRVLAEGLQLLEQSDLRDALPALAVPSLWLAGRRDRLVNPAAMQASAAQSRLAQFVPIEHAGHAPFLTHANTVADALMAFLASAGHASLKHA</sequence>
<keyword evidence="3 5" id="KW-0093">Biotin biosynthesis</keyword>
<evidence type="ECO:0000256" key="2">
    <source>
        <dbReference type="ARBA" id="ARBA00022490"/>
    </source>
</evidence>
<organism evidence="7 8">
    <name type="scientific">Thermomonas beijingensis</name>
    <dbReference type="NCBI Taxonomy" id="2872701"/>
    <lineage>
        <taxon>Bacteria</taxon>
        <taxon>Pseudomonadati</taxon>
        <taxon>Pseudomonadota</taxon>
        <taxon>Gammaproteobacteria</taxon>
        <taxon>Lysobacterales</taxon>
        <taxon>Lysobacteraceae</taxon>
        <taxon>Thermomonas</taxon>
    </lineage>
</organism>
<comment type="subcellular location">
    <subcellularLocation>
        <location evidence="5">Cytoplasm</location>
    </subcellularLocation>
</comment>
<reference evidence="7" key="1">
    <citation type="submission" date="2021-09" db="EMBL/GenBank/DDBJ databases">
        <authorList>
            <person name="Wu T."/>
            <person name="Guo S.Z."/>
        </authorList>
    </citation>
    <scope>NUCLEOTIDE SEQUENCE</scope>
    <source>
        <strain evidence="7">RSS-23</strain>
    </source>
</reference>
<evidence type="ECO:0000256" key="4">
    <source>
        <dbReference type="ARBA" id="ARBA00022801"/>
    </source>
</evidence>
<accession>A0ABS7TGT3</accession>
<feature type="binding site" evidence="5">
    <location>
        <position position="18"/>
    </location>
    <ligand>
        <name>substrate</name>
    </ligand>
</feature>
<protein>
    <recommendedName>
        <fullName evidence="5">Pimeloyl-[acyl-carrier protein] methyl ester esterase</fullName>
        <ecNumber evidence="5">3.1.1.85</ecNumber>
    </recommendedName>
    <alternativeName>
        <fullName evidence="5">Biotin synthesis protein BioH</fullName>
    </alternativeName>
    <alternativeName>
        <fullName evidence="5">Carboxylesterase BioH</fullName>
    </alternativeName>
</protein>
<dbReference type="InterPro" id="IPR010076">
    <property type="entry name" value="BioH"/>
</dbReference>
<comment type="pathway">
    <text evidence="5">Cofactor biosynthesis; biotin biosynthesis.</text>
</comment>
<comment type="subunit">
    <text evidence="5">Monomer.</text>
</comment>
<dbReference type="InterPro" id="IPR050228">
    <property type="entry name" value="Carboxylesterase_BioH"/>
</dbReference>
<dbReference type="GO" id="GO:0090499">
    <property type="term" value="F:pimelyl-[acyl-carrier protein] methyl ester esterase activity"/>
    <property type="evidence" value="ECO:0007669"/>
    <property type="project" value="UniProtKB-EC"/>
</dbReference>
<dbReference type="EMBL" id="JAIQDJ010000010">
    <property type="protein sequence ID" value="MBZ4187043.1"/>
    <property type="molecule type" value="Genomic_DNA"/>
</dbReference>
<dbReference type="Gene3D" id="3.40.50.1820">
    <property type="entry name" value="alpha/beta hydrolase"/>
    <property type="match status" value="1"/>
</dbReference>
<feature type="domain" description="AB hydrolase-1" evidence="6">
    <location>
        <begin position="10"/>
        <end position="239"/>
    </location>
</feature>
<evidence type="ECO:0000256" key="3">
    <source>
        <dbReference type="ARBA" id="ARBA00022756"/>
    </source>
</evidence>
<proteinExistence type="inferred from homology"/>
<dbReference type="HAMAP" id="MF_01260">
    <property type="entry name" value="Carboxylester"/>
    <property type="match status" value="1"/>
</dbReference>
<evidence type="ECO:0000256" key="5">
    <source>
        <dbReference type="HAMAP-Rule" id="MF_01260"/>
    </source>
</evidence>
<comment type="caution">
    <text evidence="5">Lacks conserved residue(s) required for the propagation of feature annotation.</text>
</comment>